<keyword evidence="6" id="KW-0812">Transmembrane</keyword>
<evidence type="ECO:0000256" key="6">
    <source>
        <dbReference type="SAM" id="Phobius"/>
    </source>
</evidence>
<keyword evidence="3" id="KW-0539">Nucleus</keyword>
<proteinExistence type="inferred from homology"/>
<dbReference type="PANTHER" id="PTHR13237">
    <property type="entry name" value="SOMETHING ABOUT SILENCING PROTEIN 10-RELATED"/>
    <property type="match status" value="1"/>
</dbReference>
<feature type="compositionally biased region" description="Basic residues" evidence="5">
    <location>
        <begin position="557"/>
        <end position="573"/>
    </location>
</feature>
<feature type="compositionally biased region" description="Acidic residues" evidence="5">
    <location>
        <begin position="60"/>
        <end position="72"/>
    </location>
</feature>
<dbReference type="GeneID" id="89976765"/>
<feature type="transmembrane region" description="Helical" evidence="6">
    <location>
        <begin position="235"/>
        <end position="255"/>
    </location>
</feature>
<feature type="coiled-coil region" evidence="4">
    <location>
        <begin position="119"/>
        <end position="146"/>
    </location>
</feature>
<dbReference type="EMBL" id="JAVRRD010000032">
    <property type="protein sequence ID" value="KAK5046145.1"/>
    <property type="molecule type" value="Genomic_DNA"/>
</dbReference>
<dbReference type="GO" id="GO:0000462">
    <property type="term" value="P:maturation of SSU-rRNA from tricistronic rRNA transcript (SSU-rRNA, 5.8S rRNA, LSU-rRNA)"/>
    <property type="evidence" value="ECO:0007669"/>
    <property type="project" value="TreeGrafter"/>
</dbReference>
<feature type="compositionally biased region" description="Basic and acidic residues" evidence="5">
    <location>
        <begin position="443"/>
        <end position="477"/>
    </location>
</feature>
<keyword evidence="4" id="KW-0175">Coiled coil</keyword>
<evidence type="ECO:0000313" key="8">
    <source>
        <dbReference type="EMBL" id="KAK5046145.1"/>
    </source>
</evidence>
<keyword evidence="6" id="KW-0472">Membrane</keyword>
<evidence type="ECO:0000256" key="2">
    <source>
        <dbReference type="ARBA" id="ARBA00010979"/>
    </source>
</evidence>
<dbReference type="Proteomes" id="UP001358417">
    <property type="component" value="Unassembled WGS sequence"/>
</dbReference>
<comment type="caution">
    <text evidence="8">The sequence shown here is derived from an EMBL/GenBank/DDBJ whole genome shotgun (WGS) entry which is preliminary data.</text>
</comment>
<comment type="similarity">
    <text evidence="2">Belongs to the SAS10 family.</text>
</comment>
<evidence type="ECO:0000256" key="1">
    <source>
        <dbReference type="ARBA" id="ARBA00004123"/>
    </source>
</evidence>
<feature type="compositionally biased region" description="Basic residues" evidence="5">
    <location>
        <begin position="369"/>
        <end position="381"/>
    </location>
</feature>
<dbReference type="Pfam" id="PF09368">
    <property type="entry name" value="Sas10"/>
    <property type="match status" value="1"/>
</dbReference>
<feature type="region of interest" description="Disordered" evidence="5">
    <location>
        <begin position="1"/>
        <end position="115"/>
    </location>
</feature>
<dbReference type="PANTHER" id="PTHR13237:SF8">
    <property type="entry name" value="SOMETHING ABOUT SILENCING PROTEIN 10"/>
    <property type="match status" value="1"/>
</dbReference>
<evidence type="ECO:0000256" key="3">
    <source>
        <dbReference type="ARBA" id="ARBA00023242"/>
    </source>
</evidence>
<protein>
    <recommendedName>
        <fullName evidence="7">Sas10 C-terminal domain-containing protein</fullName>
    </recommendedName>
</protein>
<feature type="domain" description="Sas10 C-terminal" evidence="7">
    <location>
        <begin position="541"/>
        <end position="615"/>
    </location>
</feature>
<keyword evidence="6" id="KW-1133">Transmembrane helix</keyword>
<keyword evidence="9" id="KW-1185">Reference proteome</keyword>
<evidence type="ECO:0000256" key="5">
    <source>
        <dbReference type="SAM" id="MobiDB-lite"/>
    </source>
</evidence>
<evidence type="ECO:0000313" key="9">
    <source>
        <dbReference type="Proteomes" id="UP001358417"/>
    </source>
</evidence>
<feature type="compositionally biased region" description="Polar residues" evidence="5">
    <location>
        <begin position="605"/>
        <end position="615"/>
    </location>
</feature>
<dbReference type="InterPro" id="IPR018972">
    <property type="entry name" value="Sas10_C_dom"/>
</dbReference>
<feature type="compositionally biased region" description="Basic and acidic residues" evidence="5">
    <location>
        <begin position="24"/>
        <end position="51"/>
    </location>
</feature>
<reference evidence="8 9" key="1">
    <citation type="submission" date="2023-08" db="EMBL/GenBank/DDBJ databases">
        <title>Black Yeasts Isolated from many extreme environments.</title>
        <authorList>
            <person name="Coleine C."/>
            <person name="Stajich J.E."/>
            <person name="Selbmann L."/>
        </authorList>
    </citation>
    <scope>NUCLEOTIDE SEQUENCE [LARGE SCALE GENOMIC DNA]</scope>
    <source>
        <strain evidence="8 9">CCFEE 5792</strain>
    </source>
</reference>
<feature type="region of interest" description="Disordered" evidence="5">
    <location>
        <begin position="593"/>
        <end position="615"/>
    </location>
</feature>
<dbReference type="AlphaFoldDB" id="A0AAV9N0H2"/>
<comment type="subcellular location">
    <subcellularLocation>
        <location evidence="1">Nucleus</location>
    </subcellularLocation>
</comment>
<sequence>MAKKRKASGTGGRNAGARQNPTTHPEDHFNDSEDEFFTGRDKILLDEEPTAKRRRRLQEQEAELQPSDEEVFQDAASDNESIDDQQSDLENAEGAGPDAEDGEQDDGYWGTSRGDYYNADVIETEADALEEEAEAKRLQQKQLQAMTDADFGFDEATWADDAKDTTKTQRPAVEKLPDFTVPEDATTEERRQILRTRYPEFEFLANELVELQSICTVLEKDRDLVTDSDTDTSVVYAKITAIMLYMGAIMSYMAIMTSPSKSGMAMNPAELHEHPVMKYVLKGRELWNAVKNLEVGHDDESESQDEAAQSISDSQPEYGYGSDLESAVVEKMSGSRREPSNPISKKPATKKRAQPSASSSPEPNTSHHTTTKTKNSRKKKRNDLQTLLDASLQQAVEESDFGDEAPLTQAEAEEKARKKRSLRFYTSQIAQKANKRGAASRHAGGDDDIPHKERIRDRQDRLMREAEQRGKSGAHDLEALDTDDEDMNVVRQNHEESNDYYASLITSSKQKKADKKMKADAYAEAARLGAQVYEEEQVGADGKRKITYAIEKNKGLAPKRKKDVRNPRVKKRKKYDEKMKKLSSIRQVYKGGEGRGGYGGEATGIKTNLVKSTKL</sequence>
<evidence type="ECO:0000259" key="7">
    <source>
        <dbReference type="Pfam" id="PF09368"/>
    </source>
</evidence>
<dbReference type="RefSeq" id="XP_064701744.1">
    <property type="nucleotide sequence ID" value="XM_064852147.1"/>
</dbReference>
<organism evidence="8 9">
    <name type="scientific">Exophiala bonariae</name>
    <dbReference type="NCBI Taxonomy" id="1690606"/>
    <lineage>
        <taxon>Eukaryota</taxon>
        <taxon>Fungi</taxon>
        <taxon>Dikarya</taxon>
        <taxon>Ascomycota</taxon>
        <taxon>Pezizomycotina</taxon>
        <taxon>Eurotiomycetes</taxon>
        <taxon>Chaetothyriomycetidae</taxon>
        <taxon>Chaetothyriales</taxon>
        <taxon>Herpotrichiellaceae</taxon>
        <taxon>Exophiala</taxon>
    </lineage>
</organism>
<evidence type="ECO:0000256" key="4">
    <source>
        <dbReference type="SAM" id="Coils"/>
    </source>
</evidence>
<feature type="compositionally biased region" description="Acidic residues" evidence="5">
    <location>
        <begin position="80"/>
        <end position="91"/>
    </location>
</feature>
<feature type="region of interest" description="Disordered" evidence="5">
    <location>
        <begin position="397"/>
        <end position="477"/>
    </location>
</feature>
<feature type="compositionally biased region" description="Polar residues" evidence="5">
    <location>
        <begin position="306"/>
        <end position="315"/>
    </location>
</feature>
<accession>A0AAV9N0H2</accession>
<gene>
    <name evidence="8" type="ORF">LTR84_008602</name>
</gene>
<feature type="region of interest" description="Disordered" evidence="5">
    <location>
        <begin position="296"/>
        <end position="382"/>
    </location>
</feature>
<dbReference type="GO" id="GO:0032040">
    <property type="term" value="C:small-subunit processome"/>
    <property type="evidence" value="ECO:0007669"/>
    <property type="project" value="TreeGrafter"/>
</dbReference>
<name>A0AAV9N0H2_9EURO</name>
<feature type="region of interest" description="Disordered" evidence="5">
    <location>
        <begin position="557"/>
        <end position="577"/>
    </location>
</feature>